<proteinExistence type="predicted"/>
<evidence type="ECO:0000256" key="1">
    <source>
        <dbReference type="SAM" id="MobiDB-lite"/>
    </source>
</evidence>
<protein>
    <submittedName>
        <fullName evidence="2">Uncharacterized protein</fullName>
    </submittedName>
</protein>
<dbReference type="Proteomes" id="UP000558997">
    <property type="component" value="Unassembled WGS sequence"/>
</dbReference>
<accession>A0A841DXA1</accession>
<name>A0A841DXA1_9ACTN</name>
<gene>
    <name evidence="2" type="ORF">HDA44_003209</name>
</gene>
<reference evidence="2 3" key="1">
    <citation type="submission" date="2020-08" db="EMBL/GenBank/DDBJ databases">
        <title>Sequencing the genomes of 1000 actinobacteria strains.</title>
        <authorList>
            <person name="Klenk H.-P."/>
        </authorList>
    </citation>
    <scope>NUCLEOTIDE SEQUENCE [LARGE SCALE GENOMIC DNA]</scope>
    <source>
        <strain evidence="2 3">DSM 17294</strain>
    </source>
</reference>
<dbReference type="EMBL" id="JACHNF010000001">
    <property type="protein sequence ID" value="MBB5979868.1"/>
    <property type="molecule type" value="Genomic_DNA"/>
</dbReference>
<evidence type="ECO:0000313" key="2">
    <source>
        <dbReference type="EMBL" id="MBB5979868.1"/>
    </source>
</evidence>
<organism evidence="2 3">
    <name type="scientific">Kribbella solani</name>
    <dbReference type="NCBI Taxonomy" id="236067"/>
    <lineage>
        <taxon>Bacteria</taxon>
        <taxon>Bacillati</taxon>
        <taxon>Actinomycetota</taxon>
        <taxon>Actinomycetes</taxon>
        <taxon>Propionibacteriales</taxon>
        <taxon>Kribbellaceae</taxon>
        <taxon>Kribbella</taxon>
    </lineage>
</organism>
<feature type="region of interest" description="Disordered" evidence="1">
    <location>
        <begin position="78"/>
        <end position="123"/>
    </location>
</feature>
<feature type="compositionally biased region" description="Low complexity" evidence="1">
    <location>
        <begin position="105"/>
        <end position="118"/>
    </location>
</feature>
<comment type="caution">
    <text evidence="2">The sequence shown here is derived from an EMBL/GenBank/DDBJ whole genome shotgun (WGS) entry which is preliminary data.</text>
</comment>
<sequence>MSQLIRQAHRRQRQLKIIRDNDQTLSTNGLRTAAAWRQASPFNAVASRSRHVLQGSKHIVRLPTWGRLNRPTVGLTDIPHGRHSMTLHRPNRTLSLQRRGDNPDTRSTTSNPPTSTQPTLPPLNHLRTRHLQLDQHHVTKRLISQHRSRIKPPNPRRI</sequence>
<evidence type="ECO:0000313" key="3">
    <source>
        <dbReference type="Proteomes" id="UP000558997"/>
    </source>
</evidence>
<dbReference type="AlphaFoldDB" id="A0A841DXA1"/>
<dbReference type="RefSeq" id="WP_184835165.1">
    <property type="nucleotide sequence ID" value="NZ_BAAAVN010000006.1"/>
</dbReference>
<keyword evidence="3" id="KW-1185">Reference proteome</keyword>
<feature type="compositionally biased region" description="Basic residues" evidence="1">
    <location>
        <begin position="81"/>
        <end position="91"/>
    </location>
</feature>